<evidence type="ECO:0008006" key="9">
    <source>
        <dbReference type="Google" id="ProtNLM"/>
    </source>
</evidence>
<name>A0A0N0BI13_9HYME</name>
<feature type="transmembrane region" description="Helical" evidence="6">
    <location>
        <begin position="567"/>
        <end position="591"/>
    </location>
</feature>
<dbReference type="InterPro" id="IPR002549">
    <property type="entry name" value="AI-2E-like"/>
</dbReference>
<organism evidence="7 8">
    <name type="scientific">Melipona quadrifasciata</name>
    <dbReference type="NCBI Taxonomy" id="166423"/>
    <lineage>
        <taxon>Eukaryota</taxon>
        <taxon>Metazoa</taxon>
        <taxon>Ecdysozoa</taxon>
        <taxon>Arthropoda</taxon>
        <taxon>Hexapoda</taxon>
        <taxon>Insecta</taxon>
        <taxon>Pterygota</taxon>
        <taxon>Neoptera</taxon>
        <taxon>Endopterygota</taxon>
        <taxon>Hymenoptera</taxon>
        <taxon>Apocrita</taxon>
        <taxon>Aculeata</taxon>
        <taxon>Apoidea</taxon>
        <taxon>Anthophila</taxon>
        <taxon>Apidae</taxon>
        <taxon>Melipona</taxon>
    </lineage>
</organism>
<evidence type="ECO:0000313" key="8">
    <source>
        <dbReference type="Proteomes" id="UP000053105"/>
    </source>
</evidence>
<feature type="transmembrane region" description="Helical" evidence="6">
    <location>
        <begin position="388"/>
        <end position="410"/>
    </location>
</feature>
<feature type="transmembrane region" description="Helical" evidence="6">
    <location>
        <begin position="149"/>
        <end position="165"/>
    </location>
</feature>
<feature type="transmembrane region" description="Helical" evidence="6">
    <location>
        <begin position="171"/>
        <end position="189"/>
    </location>
</feature>
<feature type="transmembrane region" description="Helical" evidence="6">
    <location>
        <begin position="611"/>
        <end position="638"/>
    </location>
</feature>
<feature type="transmembrane region" description="Helical" evidence="6">
    <location>
        <begin position="30"/>
        <end position="53"/>
    </location>
</feature>
<keyword evidence="4 6" id="KW-1133">Transmembrane helix</keyword>
<accession>A0A0N0BI13</accession>
<evidence type="ECO:0000256" key="3">
    <source>
        <dbReference type="ARBA" id="ARBA00022692"/>
    </source>
</evidence>
<keyword evidence="3 6" id="KW-0812">Transmembrane</keyword>
<keyword evidence="5 6" id="KW-0472">Membrane</keyword>
<feature type="transmembrane region" description="Helical" evidence="6">
    <location>
        <begin position="196"/>
        <end position="215"/>
    </location>
</feature>
<dbReference type="PANTHER" id="PTHR21716:SF4">
    <property type="entry name" value="TRANSMEMBRANE PROTEIN 245"/>
    <property type="match status" value="1"/>
</dbReference>
<sequence>MDSTRSPMDNLFNMLSGFSADHKKALKQGIYNAVALFFLCLVSAAGFGLYIILRPFVKPLIWALLCGSVLFPFKYSLTTIVQSWFEKTEASHTPLIINLMVLPVQIVDKVSDSIGSFLWKHIKYIASVFLLTTSALTIYHYTPTILSCLIWRICLIFNTVFGFFITTCNTFAITFILIGYLSVLYVYWAPNNSIHFRYSSFIIWFMISLYISNILGAYQIIIFMTLQILFFIGFIYEVVAIMENQELENKHMTFIEAMCFALTNNLITNTQQDSLPSASKSENSTENINEEKLRISIDIENDKVDTDKYMYGALYACIAFYIIKQLGSYFGVWKMIGNQCNIIVQIIKTWCTERHQALLPVNVRGLYKIGIIIDEKLTKILKASVDSVVTIAVIFGLLIFTTCTSIFITIQVYAEGMHLIQITGEILNSSLNNPDIDWLPEQWEDSVNSVLDNAYTYGRSAISDGIKSLVKDLDAAKAEQMEKKVLELWDRLYQAWMMSTENPDLIGPTVDVTAAYSVWENLNESLEKPPLQLFNMTSIQNFVKENIGTFMSVLDSIWSIVKGNMSVILTIFTELFYIILMSGSAVLNFALSMKTLTSYILGGHPYLTGLSIAGGIFCLGVEGAIFGPLLLCCIMVAINLSRRYLHSPSEEAMPDFTIRN</sequence>
<gene>
    <name evidence="7" type="ORF">WN51_10428</name>
</gene>
<evidence type="ECO:0000313" key="7">
    <source>
        <dbReference type="EMBL" id="KOX77034.1"/>
    </source>
</evidence>
<comment type="similarity">
    <text evidence="2">Belongs to the autoinducer-2 exporter (AI-2E) (TC 2.A.86) family.</text>
</comment>
<reference evidence="7 8" key="1">
    <citation type="submission" date="2015-07" db="EMBL/GenBank/DDBJ databases">
        <title>The genome of Melipona quadrifasciata.</title>
        <authorList>
            <person name="Pan H."/>
            <person name="Kapheim K."/>
        </authorList>
    </citation>
    <scope>NUCLEOTIDE SEQUENCE [LARGE SCALE GENOMIC DNA]</scope>
    <source>
        <strain evidence="7">0111107301</strain>
        <tissue evidence="7">Whole body</tissue>
    </source>
</reference>
<dbReference type="STRING" id="166423.A0A0N0BI13"/>
<evidence type="ECO:0000256" key="4">
    <source>
        <dbReference type="ARBA" id="ARBA00022989"/>
    </source>
</evidence>
<dbReference type="Proteomes" id="UP000053105">
    <property type="component" value="Unassembled WGS sequence"/>
</dbReference>
<dbReference type="AlphaFoldDB" id="A0A0N0BI13"/>
<keyword evidence="8" id="KW-1185">Reference proteome</keyword>
<dbReference type="OrthoDB" id="5970161at2759"/>
<evidence type="ECO:0000256" key="2">
    <source>
        <dbReference type="ARBA" id="ARBA00009773"/>
    </source>
</evidence>
<dbReference type="GO" id="GO:0016020">
    <property type="term" value="C:membrane"/>
    <property type="evidence" value="ECO:0007669"/>
    <property type="project" value="UniProtKB-SubCell"/>
</dbReference>
<comment type="subcellular location">
    <subcellularLocation>
        <location evidence="1">Membrane</location>
        <topology evidence="1">Multi-pass membrane protein</topology>
    </subcellularLocation>
</comment>
<evidence type="ECO:0000256" key="6">
    <source>
        <dbReference type="SAM" id="Phobius"/>
    </source>
</evidence>
<feature type="transmembrane region" description="Helical" evidence="6">
    <location>
        <begin position="221"/>
        <end position="242"/>
    </location>
</feature>
<dbReference type="EMBL" id="KQ435736">
    <property type="protein sequence ID" value="KOX77034.1"/>
    <property type="molecule type" value="Genomic_DNA"/>
</dbReference>
<feature type="transmembrane region" description="Helical" evidence="6">
    <location>
        <begin position="309"/>
        <end position="327"/>
    </location>
</feature>
<evidence type="ECO:0000256" key="5">
    <source>
        <dbReference type="ARBA" id="ARBA00023136"/>
    </source>
</evidence>
<proteinExistence type="inferred from homology"/>
<protein>
    <recommendedName>
        <fullName evidence="9">Transmembrane protein 245</fullName>
    </recommendedName>
</protein>
<evidence type="ECO:0000256" key="1">
    <source>
        <dbReference type="ARBA" id="ARBA00004141"/>
    </source>
</evidence>
<dbReference type="PANTHER" id="PTHR21716">
    <property type="entry name" value="TRANSMEMBRANE PROTEIN"/>
    <property type="match status" value="1"/>
</dbReference>
<feature type="transmembrane region" description="Helical" evidence="6">
    <location>
        <begin position="60"/>
        <end position="85"/>
    </location>
</feature>
<feature type="transmembrane region" description="Helical" evidence="6">
    <location>
        <begin position="124"/>
        <end position="142"/>
    </location>
</feature>